<dbReference type="CDD" id="cd00858">
    <property type="entry name" value="GlyRS_anticodon"/>
    <property type="match status" value="1"/>
</dbReference>
<evidence type="ECO:0000256" key="1">
    <source>
        <dbReference type="ARBA" id="ARBA00008226"/>
    </source>
</evidence>
<keyword evidence="5 8" id="KW-0067">ATP-binding</keyword>
<dbReference type="SUPFAM" id="SSF55681">
    <property type="entry name" value="Class II aaRS and biotin synthetases"/>
    <property type="match status" value="1"/>
</dbReference>
<dbReference type="CDD" id="cd00774">
    <property type="entry name" value="GlyRS-like_core"/>
    <property type="match status" value="1"/>
</dbReference>
<comment type="function">
    <text evidence="8">Catalyzes the attachment of glycine to tRNA(Gly).</text>
</comment>
<evidence type="ECO:0000256" key="3">
    <source>
        <dbReference type="ARBA" id="ARBA00022598"/>
    </source>
</evidence>
<dbReference type="InterPro" id="IPR027031">
    <property type="entry name" value="Gly-tRNA_synthase/POLG2"/>
</dbReference>
<evidence type="ECO:0000256" key="4">
    <source>
        <dbReference type="ARBA" id="ARBA00022741"/>
    </source>
</evidence>
<feature type="domain" description="Aminoacyl-transfer RNA synthetases class-II family profile" evidence="9">
    <location>
        <begin position="8"/>
        <end position="351"/>
    </location>
</feature>
<dbReference type="AlphaFoldDB" id="A0A2M6YCR3"/>
<reference evidence="11" key="1">
    <citation type="submission" date="2017-09" db="EMBL/GenBank/DDBJ databases">
        <title>Depth-based differentiation of microbial function through sediment-hosted aquifers and enrichment of novel symbionts in the deep terrestrial subsurface.</title>
        <authorList>
            <person name="Probst A.J."/>
            <person name="Ladd B."/>
            <person name="Jarett J.K."/>
            <person name="Geller-Mcgrath D.E."/>
            <person name="Sieber C.M.K."/>
            <person name="Emerson J.B."/>
            <person name="Anantharaman K."/>
            <person name="Thomas B.C."/>
            <person name="Malmstrom R."/>
            <person name="Stieglmeier M."/>
            <person name="Klingl A."/>
            <person name="Woyke T."/>
            <person name="Ryan C.M."/>
            <person name="Banfield J.F."/>
        </authorList>
    </citation>
    <scope>NUCLEOTIDE SEQUENCE [LARGE SCALE GENOMIC DNA]</scope>
</reference>
<dbReference type="FunFam" id="3.40.50.800:FF:000002">
    <property type="entry name" value="Glycine--tRNA ligase"/>
    <property type="match status" value="1"/>
</dbReference>
<gene>
    <name evidence="8" type="primary">glyQS</name>
    <name evidence="10" type="ORF">COT12_00850</name>
</gene>
<comment type="caution">
    <text evidence="10">The sequence shown here is derived from an EMBL/GenBank/DDBJ whole genome shotgun (WGS) entry which is preliminary data.</text>
</comment>
<dbReference type="GO" id="GO:1990742">
    <property type="term" value="C:microvesicle"/>
    <property type="evidence" value="ECO:0007669"/>
    <property type="project" value="UniProtKB-ARBA"/>
</dbReference>
<feature type="binding site" evidence="8">
    <location>
        <begin position="190"/>
        <end position="192"/>
    </location>
    <ligand>
        <name>ATP</name>
        <dbReference type="ChEBI" id="CHEBI:30616"/>
    </ligand>
</feature>
<feature type="binding site" evidence="8">
    <location>
        <begin position="314"/>
        <end position="318"/>
    </location>
    <ligand>
        <name>substrate</name>
    </ligand>
</feature>
<dbReference type="InterPro" id="IPR004154">
    <property type="entry name" value="Anticodon-bd"/>
</dbReference>
<dbReference type="PANTHER" id="PTHR10745">
    <property type="entry name" value="GLYCYL-TRNA SYNTHETASE/DNA POLYMERASE SUBUNIT GAMMA-2"/>
    <property type="match status" value="1"/>
</dbReference>
<dbReference type="InterPro" id="IPR022961">
    <property type="entry name" value="Gly_tRNA_ligase_bac"/>
</dbReference>
<evidence type="ECO:0000256" key="5">
    <source>
        <dbReference type="ARBA" id="ARBA00022840"/>
    </source>
</evidence>
<comment type="similarity">
    <text evidence="1 8">Belongs to the class-II aminoacyl-tRNA synthetase family.</text>
</comment>
<dbReference type="GO" id="GO:0005524">
    <property type="term" value="F:ATP binding"/>
    <property type="evidence" value="ECO:0007669"/>
    <property type="project" value="UniProtKB-UniRule"/>
</dbReference>
<dbReference type="InterPro" id="IPR036621">
    <property type="entry name" value="Anticodon-bd_dom_sf"/>
</dbReference>
<feature type="binding site" evidence="8">
    <location>
        <begin position="274"/>
        <end position="275"/>
    </location>
    <ligand>
        <name>ATP</name>
        <dbReference type="ChEBI" id="CHEBI:30616"/>
    </ligand>
</feature>
<dbReference type="Gene3D" id="3.40.50.800">
    <property type="entry name" value="Anticodon-binding domain"/>
    <property type="match status" value="1"/>
</dbReference>
<dbReference type="PANTHER" id="PTHR10745:SF8">
    <property type="entry name" value="DNA POLYMERASE SUBUNIT GAMMA-2, MITOCHONDRIAL"/>
    <property type="match status" value="1"/>
</dbReference>
<evidence type="ECO:0000313" key="11">
    <source>
        <dbReference type="Proteomes" id="UP000229896"/>
    </source>
</evidence>
<evidence type="ECO:0000313" key="10">
    <source>
        <dbReference type="EMBL" id="PIU24468.1"/>
    </source>
</evidence>
<evidence type="ECO:0000259" key="9">
    <source>
        <dbReference type="PROSITE" id="PS50862"/>
    </source>
</evidence>
<dbReference type="NCBIfam" id="TIGR00389">
    <property type="entry name" value="glyS_dimeric"/>
    <property type="match status" value="1"/>
</dbReference>
<feature type="binding site" evidence="8">
    <location>
        <begin position="318"/>
        <end position="321"/>
    </location>
    <ligand>
        <name>ATP</name>
        <dbReference type="ChEBI" id="CHEBI:30616"/>
    </ligand>
</feature>
<proteinExistence type="inferred from homology"/>
<feature type="binding site" evidence="8">
    <location>
        <begin position="200"/>
        <end position="205"/>
    </location>
    <ligand>
        <name>ATP</name>
        <dbReference type="ChEBI" id="CHEBI:30616"/>
    </ligand>
</feature>
<comment type="catalytic activity">
    <reaction evidence="8">
        <text>tRNA(Gly) + glycine + ATP = glycyl-tRNA(Gly) + AMP + diphosphate</text>
        <dbReference type="Rhea" id="RHEA:16013"/>
        <dbReference type="Rhea" id="RHEA-COMP:9664"/>
        <dbReference type="Rhea" id="RHEA-COMP:9683"/>
        <dbReference type="ChEBI" id="CHEBI:30616"/>
        <dbReference type="ChEBI" id="CHEBI:33019"/>
        <dbReference type="ChEBI" id="CHEBI:57305"/>
        <dbReference type="ChEBI" id="CHEBI:78442"/>
        <dbReference type="ChEBI" id="CHEBI:78522"/>
        <dbReference type="ChEBI" id="CHEBI:456215"/>
        <dbReference type="EC" id="6.1.1.14"/>
    </reaction>
</comment>
<feature type="binding site" evidence="8">
    <location>
        <position position="158"/>
    </location>
    <ligand>
        <name>substrate</name>
    </ligand>
</feature>
<dbReference type="NCBIfam" id="NF003211">
    <property type="entry name" value="PRK04173.1"/>
    <property type="match status" value="1"/>
</dbReference>
<dbReference type="Pfam" id="PF00587">
    <property type="entry name" value="tRNA-synt_2b"/>
    <property type="match status" value="1"/>
</dbReference>
<dbReference type="HAMAP" id="MF_00253_B">
    <property type="entry name" value="Gly_tRNA_synth_B"/>
    <property type="match status" value="1"/>
</dbReference>
<dbReference type="EC" id="6.1.1.14" evidence="8"/>
<keyword evidence="3 8" id="KW-0436">Ligase</keyword>
<dbReference type="InterPro" id="IPR045864">
    <property type="entry name" value="aa-tRNA-synth_II/BPL/LPL"/>
</dbReference>
<comment type="caution">
    <text evidence="8">Lacks conserved residue(s) required for the propagation of feature annotation.</text>
</comment>
<sequence>MTKNNIMEKIVSLCKRRGFVWQDSEIYGGISAIWDFGPLGVEMKNAIKKIWWDTFVRMRPDIVGIEGSILMHPTVWKASGHLESFTDPLVECKECHNRYREDHLKEGKYKDQGKAKEVMQCPSCGSKVFTEPKSFNLLFEALEGTVEGKKNTIYLRGETAQSMFCDFKLVADSMRMKLPFGIAQIGKSFRNEITTGDFFFRSREFEIAELEYFVKPGDDEKWFDEWLELWQLFYADLGINPEKLSEYEHPKKSLAHYSKRTVDIMYEFPFGVSELAGVANRTDYDLSQHEKFSGKDLHYFDEAEGKKIVPYVIEPTMGVDRIILACLVDGYQESDGTDGREKGEIVLKLHPKIAPIQVAVFPLMKKEKMPDIANDIRYNATLCGFRAGYDESGSIGKRYRRQDEIGTPFCVTVDYQTLEDQTVTIRERDSMKQERIKISEVNNYLFEKINC</sequence>
<keyword evidence="6 8" id="KW-0648">Protein biosynthesis</keyword>
<name>A0A2M6YCR3_9BACT</name>
<evidence type="ECO:0000256" key="8">
    <source>
        <dbReference type="HAMAP-Rule" id="MF_00253"/>
    </source>
</evidence>
<organism evidence="10 11">
    <name type="scientific">Candidatus Berkelbacteria bacterium CG08_land_8_20_14_0_20_39_8</name>
    <dbReference type="NCBI Taxonomy" id="1974511"/>
    <lineage>
        <taxon>Bacteria</taxon>
        <taxon>Candidatus Berkelbacteria</taxon>
    </lineage>
</organism>
<comment type="subunit">
    <text evidence="8">Homodimer.</text>
</comment>
<dbReference type="GO" id="GO:0005737">
    <property type="term" value="C:cytoplasm"/>
    <property type="evidence" value="ECO:0007669"/>
    <property type="project" value="UniProtKB-SubCell"/>
</dbReference>
<accession>A0A2M6YCR3</accession>
<dbReference type="Proteomes" id="UP000229896">
    <property type="component" value="Unassembled WGS sequence"/>
</dbReference>
<dbReference type="GO" id="GO:0004081">
    <property type="term" value="F:bis(5'-nucleosyl)-tetraphosphatase (asymmetrical) activity"/>
    <property type="evidence" value="ECO:0007669"/>
    <property type="project" value="UniProtKB-ARBA"/>
</dbReference>
<dbReference type="SUPFAM" id="SSF52954">
    <property type="entry name" value="Class II aaRS ABD-related"/>
    <property type="match status" value="1"/>
</dbReference>
<protein>
    <recommendedName>
        <fullName evidence="8">Glycine--tRNA ligase</fullName>
        <ecNumber evidence="8">6.1.1.14</ecNumber>
    </recommendedName>
    <alternativeName>
        <fullName evidence="8">Glycyl-tRNA synthetase</fullName>
        <shortName evidence="8">GlyRS</shortName>
    </alternativeName>
</protein>
<dbReference type="Gene3D" id="3.30.930.10">
    <property type="entry name" value="Bira Bifunctional Protein, Domain 2"/>
    <property type="match status" value="1"/>
</dbReference>
<keyword evidence="7 8" id="KW-0030">Aminoacyl-tRNA synthetase</keyword>
<evidence type="ECO:0000256" key="6">
    <source>
        <dbReference type="ARBA" id="ARBA00022917"/>
    </source>
</evidence>
<dbReference type="GO" id="GO:0004820">
    <property type="term" value="F:glycine-tRNA ligase activity"/>
    <property type="evidence" value="ECO:0007669"/>
    <property type="project" value="UniProtKB-UniRule"/>
</dbReference>
<dbReference type="PROSITE" id="PS50862">
    <property type="entry name" value="AA_TRNA_LIGASE_II"/>
    <property type="match status" value="1"/>
</dbReference>
<dbReference type="InterPro" id="IPR002314">
    <property type="entry name" value="aa-tRNA-synt_IIb"/>
</dbReference>
<keyword evidence="2 8" id="KW-0963">Cytoplasm</keyword>
<dbReference type="GO" id="GO:0006426">
    <property type="term" value="P:glycyl-tRNA aminoacylation"/>
    <property type="evidence" value="ECO:0007669"/>
    <property type="project" value="UniProtKB-UniRule"/>
</dbReference>
<dbReference type="InterPro" id="IPR002315">
    <property type="entry name" value="tRNA-synt_gly"/>
</dbReference>
<dbReference type="PRINTS" id="PR01043">
    <property type="entry name" value="TRNASYNTHGLY"/>
</dbReference>
<evidence type="ECO:0000256" key="7">
    <source>
        <dbReference type="ARBA" id="ARBA00023146"/>
    </source>
</evidence>
<evidence type="ECO:0000256" key="2">
    <source>
        <dbReference type="ARBA" id="ARBA00022490"/>
    </source>
</evidence>
<comment type="subcellular location">
    <subcellularLocation>
        <location evidence="8">Cytoplasm</location>
    </subcellularLocation>
</comment>
<dbReference type="InterPro" id="IPR006195">
    <property type="entry name" value="aa-tRNA-synth_II"/>
</dbReference>
<dbReference type="GO" id="GO:0070062">
    <property type="term" value="C:extracellular exosome"/>
    <property type="evidence" value="ECO:0007669"/>
    <property type="project" value="UniProtKB-ARBA"/>
</dbReference>
<dbReference type="GO" id="GO:0015966">
    <property type="term" value="P:diadenosine tetraphosphate biosynthetic process"/>
    <property type="evidence" value="ECO:0007669"/>
    <property type="project" value="UniProtKB-ARBA"/>
</dbReference>
<dbReference type="Pfam" id="PF03129">
    <property type="entry name" value="HGTP_anticodon"/>
    <property type="match status" value="1"/>
</dbReference>
<feature type="binding site" evidence="8">
    <location>
        <position position="100"/>
    </location>
    <ligand>
        <name>substrate</name>
    </ligand>
</feature>
<dbReference type="InterPro" id="IPR033731">
    <property type="entry name" value="GlyRS-like_core"/>
</dbReference>
<keyword evidence="4 8" id="KW-0547">Nucleotide-binding</keyword>
<dbReference type="EMBL" id="PEXI01000030">
    <property type="protein sequence ID" value="PIU24468.1"/>
    <property type="molecule type" value="Genomic_DNA"/>
</dbReference>